<dbReference type="UniPathway" id="UPA00193"/>
<evidence type="ECO:0000256" key="2">
    <source>
        <dbReference type="ARBA" id="ARBA00001933"/>
    </source>
</evidence>
<dbReference type="Proteomes" id="UP000092124">
    <property type="component" value="Unassembled WGS sequence"/>
</dbReference>
<reference evidence="5 6" key="1">
    <citation type="submission" date="2016-06" db="EMBL/GenBank/DDBJ databases">
        <title>The Draft Genome Sequence and Annotation of the Desert Woodrat Neotoma lepida.</title>
        <authorList>
            <person name="Campbell M."/>
            <person name="Oakeson K.F."/>
            <person name="Yandell M."/>
            <person name="Halpert J.R."/>
            <person name="Dearing D."/>
        </authorList>
    </citation>
    <scope>NUCLEOTIDE SEQUENCE [LARGE SCALE GENOMIC DNA]</scope>
    <source>
        <strain evidence="5">417</strain>
        <tissue evidence="5">Liver</tissue>
    </source>
</reference>
<feature type="non-terminal residue" evidence="5">
    <location>
        <position position="1"/>
    </location>
</feature>
<evidence type="ECO:0000256" key="1">
    <source>
        <dbReference type="ARBA" id="ARBA00001528"/>
    </source>
</evidence>
<dbReference type="STRING" id="56216.A0A1A6GNX8"/>
<protein>
    <recommendedName>
        <fullName evidence="4">Serine hydroxymethyltransferase-like domain-containing protein</fullName>
    </recommendedName>
</protein>
<dbReference type="GO" id="GO:0035999">
    <property type="term" value="P:tetrahydrofolate interconversion"/>
    <property type="evidence" value="ECO:0007669"/>
    <property type="project" value="UniProtKB-UniPathway"/>
</dbReference>
<dbReference type="SUPFAM" id="SSF53383">
    <property type="entry name" value="PLP-dependent transferases"/>
    <property type="match status" value="1"/>
</dbReference>
<dbReference type="OrthoDB" id="10265628at2759"/>
<dbReference type="GO" id="GO:0004372">
    <property type="term" value="F:glycine hydroxymethyltransferase activity"/>
    <property type="evidence" value="ECO:0007669"/>
    <property type="project" value="UniProtKB-EC"/>
</dbReference>
<sequence length="79" mass="8483">VRSVDPKTGKEIPYDLESLINSAVFPGLQGGPHNHAIAGVAVALKQAMTTEFKIYQLQVLANCRALSEALTDLGYKIVT</sequence>
<comment type="catalytic activity">
    <reaction evidence="1">
        <text>(6R)-5,10-methylene-5,6,7,8-tetrahydrofolate + glycine + H2O = (6S)-5,6,7,8-tetrahydrofolate + L-serine</text>
        <dbReference type="Rhea" id="RHEA:15481"/>
        <dbReference type="ChEBI" id="CHEBI:15377"/>
        <dbReference type="ChEBI" id="CHEBI:15636"/>
        <dbReference type="ChEBI" id="CHEBI:33384"/>
        <dbReference type="ChEBI" id="CHEBI:57305"/>
        <dbReference type="ChEBI" id="CHEBI:57453"/>
        <dbReference type="EC" id="2.1.2.1"/>
    </reaction>
</comment>
<dbReference type="GO" id="GO:0030170">
    <property type="term" value="F:pyridoxal phosphate binding"/>
    <property type="evidence" value="ECO:0007669"/>
    <property type="project" value="TreeGrafter"/>
</dbReference>
<dbReference type="PANTHER" id="PTHR11680:SF59">
    <property type="entry name" value="SERINE HYDROXYMETHYLTRANSFERASE, CYTOSOLIC"/>
    <property type="match status" value="1"/>
</dbReference>
<dbReference type="GO" id="GO:0019264">
    <property type="term" value="P:glycine biosynthetic process from serine"/>
    <property type="evidence" value="ECO:0007669"/>
    <property type="project" value="TreeGrafter"/>
</dbReference>
<feature type="non-terminal residue" evidence="5">
    <location>
        <position position="79"/>
    </location>
</feature>
<organism evidence="5 6">
    <name type="scientific">Neotoma lepida</name>
    <name type="common">Desert woodrat</name>
    <dbReference type="NCBI Taxonomy" id="56216"/>
    <lineage>
        <taxon>Eukaryota</taxon>
        <taxon>Metazoa</taxon>
        <taxon>Chordata</taxon>
        <taxon>Craniata</taxon>
        <taxon>Vertebrata</taxon>
        <taxon>Euteleostomi</taxon>
        <taxon>Mammalia</taxon>
        <taxon>Eutheria</taxon>
        <taxon>Euarchontoglires</taxon>
        <taxon>Glires</taxon>
        <taxon>Rodentia</taxon>
        <taxon>Myomorpha</taxon>
        <taxon>Muroidea</taxon>
        <taxon>Cricetidae</taxon>
        <taxon>Neotominae</taxon>
        <taxon>Neotoma</taxon>
    </lineage>
</organism>
<dbReference type="Gene3D" id="3.90.1150.10">
    <property type="entry name" value="Aspartate Aminotransferase, domain 1"/>
    <property type="match status" value="1"/>
</dbReference>
<dbReference type="Gene3D" id="3.40.640.10">
    <property type="entry name" value="Type I PLP-dependent aspartate aminotransferase-like (Major domain)"/>
    <property type="match status" value="1"/>
</dbReference>
<evidence type="ECO:0000313" key="6">
    <source>
        <dbReference type="Proteomes" id="UP000092124"/>
    </source>
</evidence>
<dbReference type="InterPro" id="IPR015422">
    <property type="entry name" value="PyrdxlP-dep_Trfase_small"/>
</dbReference>
<evidence type="ECO:0000259" key="4">
    <source>
        <dbReference type="Pfam" id="PF00464"/>
    </source>
</evidence>
<keyword evidence="6" id="KW-1185">Reference proteome</keyword>
<dbReference type="InterPro" id="IPR039429">
    <property type="entry name" value="SHMT-like_dom"/>
</dbReference>
<dbReference type="AlphaFoldDB" id="A0A1A6GNX8"/>
<dbReference type="GO" id="GO:0005739">
    <property type="term" value="C:mitochondrion"/>
    <property type="evidence" value="ECO:0007669"/>
    <property type="project" value="TreeGrafter"/>
</dbReference>
<evidence type="ECO:0000313" key="5">
    <source>
        <dbReference type="EMBL" id="OBS67410.1"/>
    </source>
</evidence>
<comment type="cofactor">
    <cofactor evidence="2">
        <name>pyridoxal 5'-phosphate</name>
        <dbReference type="ChEBI" id="CHEBI:597326"/>
    </cofactor>
</comment>
<name>A0A1A6GNX8_NEOLE</name>
<evidence type="ECO:0000256" key="3">
    <source>
        <dbReference type="ARBA" id="ARBA00022898"/>
    </source>
</evidence>
<dbReference type="Pfam" id="PF00464">
    <property type="entry name" value="SHMT"/>
    <property type="match status" value="1"/>
</dbReference>
<dbReference type="InterPro" id="IPR049943">
    <property type="entry name" value="Ser_HO-MeTrfase-like"/>
</dbReference>
<dbReference type="InterPro" id="IPR015421">
    <property type="entry name" value="PyrdxlP-dep_Trfase_major"/>
</dbReference>
<feature type="domain" description="Serine hydroxymethyltransferase-like" evidence="4">
    <location>
        <begin position="1"/>
        <end position="79"/>
    </location>
</feature>
<proteinExistence type="predicted"/>
<accession>A0A1A6GNX8</accession>
<gene>
    <name evidence="5" type="ORF">A6R68_04049</name>
</gene>
<dbReference type="PANTHER" id="PTHR11680">
    <property type="entry name" value="SERINE HYDROXYMETHYLTRANSFERASE"/>
    <property type="match status" value="1"/>
</dbReference>
<dbReference type="GO" id="GO:0005634">
    <property type="term" value="C:nucleus"/>
    <property type="evidence" value="ECO:0007669"/>
    <property type="project" value="TreeGrafter"/>
</dbReference>
<keyword evidence="3" id="KW-0663">Pyridoxal phosphate</keyword>
<comment type="caution">
    <text evidence="5">The sequence shown here is derived from an EMBL/GenBank/DDBJ whole genome shotgun (WGS) entry which is preliminary data.</text>
</comment>
<dbReference type="EMBL" id="LZPO01085664">
    <property type="protein sequence ID" value="OBS67410.1"/>
    <property type="molecule type" value="Genomic_DNA"/>
</dbReference>
<dbReference type="InterPro" id="IPR015424">
    <property type="entry name" value="PyrdxlP-dep_Trfase"/>
</dbReference>